<keyword evidence="3" id="KW-1185">Reference proteome</keyword>
<name>A0A7Y6ITK8_9ACTN</name>
<evidence type="ECO:0008006" key="4">
    <source>
        <dbReference type="Google" id="ProtNLM"/>
    </source>
</evidence>
<evidence type="ECO:0000256" key="1">
    <source>
        <dbReference type="SAM" id="MobiDB-lite"/>
    </source>
</evidence>
<evidence type="ECO:0000313" key="2">
    <source>
        <dbReference type="EMBL" id="NUW43858.1"/>
    </source>
</evidence>
<dbReference type="InterPro" id="IPR011990">
    <property type="entry name" value="TPR-like_helical_dom_sf"/>
</dbReference>
<feature type="compositionally biased region" description="Pro residues" evidence="1">
    <location>
        <begin position="133"/>
        <end position="143"/>
    </location>
</feature>
<proteinExistence type="predicted"/>
<feature type="region of interest" description="Disordered" evidence="1">
    <location>
        <begin position="133"/>
        <end position="211"/>
    </location>
</feature>
<protein>
    <recommendedName>
        <fullName evidence="4">Sel1 repeat family protein</fullName>
    </recommendedName>
</protein>
<accession>A0A7Y6ITK8</accession>
<dbReference type="AlphaFoldDB" id="A0A7Y6ITK8"/>
<organism evidence="2 3">
    <name type="scientific">Nonomuraea rhodomycinica</name>
    <dbReference type="NCBI Taxonomy" id="1712872"/>
    <lineage>
        <taxon>Bacteria</taxon>
        <taxon>Bacillati</taxon>
        <taxon>Actinomycetota</taxon>
        <taxon>Actinomycetes</taxon>
        <taxon>Streptosporangiales</taxon>
        <taxon>Streptosporangiaceae</taxon>
        <taxon>Nonomuraea</taxon>
    </lineage>
</organism>
<dbReference type="Gene3D" id="1.25.40.10">
    <property type="entry name" value="Tetratricopeptide repeat domain"/>
    <property type="match status" value="1"/>
</dbReference>
<sequence length="388" mass="41387">MAELPHDGPPHPFVMRLNELHALAGSPALSELCRLSRSNKACMELRKSTVSDVLTGKRKRVPKWTFVHSFVTTCAMAAEQGGLDVGDMGDIQAWYGCWRAAHDAATALTPVPALSGATALAVAPPAAVLAPPPHPAPDYPPRPVAGLAPAVGAEPADPGSGVLPWRSRRTAPGDPAEHPAPHGPHDAPGRLVRVGRPEPVPDVGAEPCEPVSEEERELLRIYGRTGLRLLRESDPADGRDCMRLAVVTLLRNHPDVARDWLRRAGDAGRHEATELFNHPRPEERAAGHAYLHGVGYQEAEPPRPSYAMFFFLLAAARGHAGAAFRLAKAHRAGREDGTAEKWLRRAAEAGDPLAASVLDGARTATGGIDPALLADLLDRMPVPEVPQA</sequence>
<reference evidence="2 3" key="1">
    <citation type="submission" date="2020-06" db="EMBL/GenBank/DDBJ databases">
        <authorList>
            <person name="Chanama M."/>
        </authorList>
    </citation>
    <scope>NUCLEOTIDE SEQUENCE [LARGE SCALE GENOMIC DNA]</scope>
    <source>
        <strain evidence="2 3">TBRC6557</strain>
    </source>
</reference>
<dbReference type="RefSeq" id="WP_175603360.1">
    <property type="nucleotide sequence ID" value="NZ_JABWGO010000007.1"/>
</dbReference>
<dbReference type="Proteomes" id="UP000546126">
    <property type="component" value="Unassembled WGS sequence"/>
</dbReference>
<feature type="compositionally biased region" description="Basic and acidic residues" evidence="1">
    <location>
        <begin position="175"/>
        <end position="188"/>
    </location>
</feature>
<dbReference type="EMBL" id="JABWGO010000007">
    <property type="protein sequence ID" value="NUW43858.1"/>
    <property type="molecule type" value="Genomic_DNA"/>
</dbReference>
<comment type="caution">
    <text evidence="2">The sequence shown here is derived from an EMBL/GenBank/DDBJ whole genome shotgun (WGS) entry which is preliminary data.</text>
</comment>
<gene>
    <name evidence="2" type="ORF">HT134_27560</name>
</gene>
<evidence type="ECO:0000313" key="3">
    <source>
        <dbReference type="Proteomes" id="UP000546126"/>
    </source>
</evidence>
<dbReference type="SUPFAM" id="SSF81901">
    <property type="entry name" value="HCP-like"/>
    <property type="match status" value="1"/>
</dbReference>